<dbReference type="Proteomes" id="UP001434883">
    <property type="component" value="Unassembled WGS sequence"/>
</dbReference>
<gene>
    <name evidence="1" type="ORF">XENOCAPTIV_028571</name>
</gene>
<accession>A0ABV0S649</accession>
<reference evidence="1 2" key="1">
    <citation type="submission" date="2021-06" db="EMBL/GenBank/DDBJ databases">
        <authorList>
            <person name="Palmer J.M."/>
        </authorList>
    </citation>
    <scope>NUCLEOTIDE SEQUENCE [LARGE SCALE GENOMIC DNA]</scope>
    <source>
        <strain evidence="1 2">XC_2019</strain>
        <tissue evidence="1">Muscle</tissue>
    </source>
</reference>
<keyword evidence="2" id="KW-1185">Reference proteome</keyword>
<dbReference type="EMBL" id="JAHRIN010068004">
    <property type="protein sequence ID" value="MEQ2215168.1"/>
    <property type="molecule type" value="Genomic_DNA"/>
</dbReference>
<sequence length="65" mass="7063">ELPANSVLLVYLSATGVFPATHLDFEGSLFPAGPYDFGGVLTNTNRDVVNGETVQKRNQAQKEMH</sequence>
<evidence type="ECO:0000313" key="1">
    <source>
        <dbReference type="EMBL" id="MEQ2215168.1"/>
    </source>
</evidence>
<name>A0ABV0S649_9TELE</name>
<feature type="non-terminal residue" evidence="1">
    <location>
        <position position="1"/>
    </location>
</feature>
<feature type="non-terminal residue" evidence="1">
    <location>
        <position position="65"/>
    </location>
</feature>
<evidence type="ECO:0000313" key="2">
    <source>
        <dbReference type="Proteomes" id="UP001434883"/>
    </source>
</evidence>
<organism evidence="1 2">
    <name type="scientific">Xenoophorus captivus</name>
    <dbReference type="NCBI Taxonomy" id="1517983"/>
    <lineage>
        <taxon>Eukaryota</taxon>
        <taxon>Metazoa</taxon>
        <taxon>Chordata</taxon>
        <taxon>Craniata</taxon>
        <taxon>Vertebrata</taxon>
        <taxon>Euteleostomi</taxon>
        <taxon>Actinopterygii</taxon>
        <taxon>Neopterygii</taxon>
        <taxon>Teleostei</taxon>
        <taxon>Neoteleostei</taxon>
        <taxon>Acanthomorphata</taxon>
        <taxon>Ovalentaria</taxon>
        <taxon>Atherinomorphae</taxon>
        <taxon>Cyprinodontiformes</taxon>
        <taxon>Goodeidae</taxon>
        <taxon>Xenoophorus</taxon>
    </lineage>
</organism>
<protein>
    <submittedName>
        <fullName evidence="1">Uncharacterized protein</fullName>
    </submittedName>
</protein>
<comment type="caution">
    <text evidence="1">The sequence shown here is derived from an EMBL/GenBank/DDBJ whole genome shotgun (WGS) entry which is preliminary data.</text>
</comment>
<proteinExistence type="predicted"/>